<evidence type="ECO:0000256" key="1">
    <source>
        <dbReference type="SAM" id="MobiDB-lite"/>
    </source>
</evidence>
<sequence>MLGQLEYLKKNGLIISNSKKIKKIPQKENKQPHHSHKNNILHKENKDSLKKEIKIGGKKFYIQNEYKNQLTFSLKEIKQLISKGLKNEEEKAIKNVLAKLTYENLIIFKNKKLIEIMRIVNGMEPNWTLLKTYENTNVNINEIDKIKNILECTMNFIQHSNKKSVLFLSLRSDYADNFWLKPQKSFIVAIEESMDSIKSLIDNQDNITKLASIKKTINKVYKKLNFFF</sequence>
<proteinExistence type="predicted"/>
<comment type="caution">
    <text evidence="2">The sequence shown here is derived from an EMBL/GenBank/DDBJ whole genome shotgun (WGS) entry which is preliminary data.</text>
</comment>
<evidence type="ECO:0000313" key="2">
    <source>
        <dbReference type="EMBL" id="ETZ17787.1"/>
    </source>
</evidence>
<dbReference type="AlphaFoldDB" id="W6TG00"/>
<dbReference type="GO" id="GO:0004252">
    <property type="term" value="F:serine-type endopeptidase activity"/>
    <property type="evidence" value="ECO:0007669"/>
    <property type="project" value="UniProtKB-EC"/>
</dbReference>
<organism evidence="2 4">
    <name type="scientific">Borrelia duttonii CR2A</name>
    <dbReference type="NCBI Taxonomy" id="1432657"/>
    <lineage>
        <taxon>Bacteria</taxon>
        <taxon>Pseudomonadati</taxon>
        <taxon>Spirochaetota</taxon>
        <taxon>Spirochaetia</taxon>
        <taxon>Spirochaetales</taxon>
        <taxon>Borreliaceae</taxon>
        <taxon>Borrelia</taxon>
    </lineage>
</organism>
<dbReference type="EMBL" id="AZIT01000005">
    <property type="protein sequence ID" value="ETZ17787.1"/>
    <property type="molecule type" value="Genomic_DNA"/>
</dbReference>
<evidence type="ECO:0000313" key="3">
    <source>
        <dbReference type="EMBL" id="ETZ19044.1"/>
    </source>
</evidence>
<gene>
    <name evidence="3" type="ORF">BDCR2A_01017</name>
    <name evidence="2" type="ORF">BDCR2A_01317</name>
</gene>
<keyword evidence="2" id="KW-0378">Hydrolase</keyword>
<dbReference type="EMBL" id="AZIT01000001">
    <property type="protein sequence ID" value="ETZ19044.1"/>
    <property type="molecule type" value="Genomic_DNA"/>
</dbReference>
<evidence type="ECO:0000313" key="4">
    <source>
        <dbReference type="Proteomes" id="UP000019148"/>
    </source>
</evidence>
<protein>
    <submittedName>
        <fullName evidence="2">ATP-dependent endopeptidase Lon</fullName>
        <ecNumber evidence="2">3.4.21.53</ecNumber>
    </submittedName>
</protein>
<dbReference type="Proteomes" id="UP000019148">
    <property type="component" value="Unassembled WGS sequence"/>
</dbReference>
<name>W6TG00_9SPIR</name>
<reference evidence="2 4" key="1">
    <citation type="submission" date="2013-12" db="EMBL/GenBank/DDBJ databases">
        <title>Comparative genomics of relapsing fever spirochetes.</title>
        <authorList>
            <person name="Schwan T.G."/>
            <person name="Raffel S.J."/>
            <person name="Porcella S.F."/>
        </authorList>
    </citation>
    <scope>NUCLEOTIDE SEQUENCE [LARGE SCALE GENOMIC DNA]</scope>
    <source>
        <strain evidence="2 4">CR2A</strain>
    </source>
</reference>
<feature type="region of interest" description="Disordered" evidence="1">
    <location>
        <begin position="21"/>
        <end position="43"/>
    </location>
</feature>
<dbReference type="PATRIC" id="fig|1432657.3.peg.1003"/>
<accession>W6TG00</accession>
<dbReference type="EC" id="3.4.21.53" evidence="2"/>